<name>A0A5J4WBV9_9EUKA</name>
<sequence>MVQFTLQVQSIEKVETPLAPSGVRVYFTTDDFLGGVKKAAQWVAPALHKVLSIISGTVGMIHPRIGGALRAETILAETRWIKWYNDVK</sequence>
<proteinExistence type="predicted"/>
<dbReference type="AlphaFoldDB" id="A0A5J4WBV9"/>
<evidence type="ECO:0000313" key="2">
    <source>
        <dbReference type="Proteomes" id="UP000324800"/>
    </source>
</evidence>
<dbReference type="Proteomes" id="UP000324800">
    <property type="component" value="Unassembled WGS sequence"/>
</dbReference>
<evidence type="ECO:0000313" key="1">
    <source>
        <dbReference type="EMBL" id="KAA6392381.1"/>
    </source>
</evidence>
<protein>
    <submittedName>
        <fullName evidence="1">Uncharacterized protein</fullName>
    </submittedName>
</protein>
<organism evidence="1 2">
    <name type="scientific">Streblomastix strix</name>
    <dbReference type="NCBI Taxonomy" id="222440"/>
    <lineage>
        <taxon>Eukaryota</taxon>
        <taxon>Metamonada</taxon>
        <taxon>Preaxostyla</taxon>
        <taxon>Oxymonadida</taxon>
        <taxon>Streblomastigidae</taxon>
        <taxon>Streblomastix</taxon>
    </lineage>
</organism>
<dbReference type="EMBL" id="SNRW01002559">
    <property type="protein sequence ID" value="KAA6392381.1"/>
    <property type="molecule type" value="Genomic_DNA"/>
</dbReference>
<reference evidence="1 2" key="1">
    <citation type="submission" date="2019-03" db="EMBL/GenBank/DDBJ databases">
        <title>Single cell metagenomics reveals metabolic interactions within the superorganism composed of flagellate Streblomastix strix and complex community of Bacteroidetes bacteria on its surface.</title>
        <authorList>
            <person name="Treitli S.C."/>
            <person name="Kolisko M."/>
            <person name="Husnik F."/>
            <person name="Keeling P."/>
            <person name="Hampl V."/>
        </authorList>
    </citation>
    <scope>NUCLEOTIDE SEQUENCE [LARGE SCALE GENOMIC DNA]</scope>
    <source>
        <strain evidence="1">ST1C</strain>
    </source>
</reference>
<accession>A0A5J4WBV9</accession>
<comment type="caution">
    <text evidence="1">The sequence shown here is derived from an EMBL/GenBank/DDBJ whole genome shotgun (WGS) entry which is preliminary data.</text>
</comment>
<gene>
    <name evidence="1" type="ORF">EZS28_012093</name>
</gene>